<organism evidence="2 3">
    <name type="scientific">Nonomuraea fuscirosea</name>
    <dbReference type="NCBI Taxonomy" id="1291556"/>
    <lineage>
        <taxon>Bacteria</taxon>
        <taxon>Bacillati</taxon>
        <taxon>Actinomycetota</taxon>
        <taxon>Actinomycetes</taxon>
        <taxon>Streptosporangiales</taxon>
        <taxon>Streptosporangiaceae</taxon>
        <taxon>Nonomuraea</taxon>
    </lineage>
</organism>
<dbReference type="InterPro" id="IPR029063">
    <property type="entry name" value="SAM-dependent_MTases_sf"/>
</dbReference>
<proteinExistence type="predicted"/>
<keyword evidence="2" id="KW-0808">Transferase</keyword>
<dbReference type="GO" id="GO:0032259">
    <property type="term" value="P:methylation"/>
    <property type="evidence" value="ECO:0007669"/>
    <property type="project" value="UniProtKB-KW"/>
</dbReference>
<dbReference type="CDD" id="cd02440">
    <property type="entry name" value="AdoMet_MTases"/>
    <property type="match status" value="1"/>
</dbReference>
<dbReference type="Pfam" id="PF04672">
    <property type="entry name" value="Methyltransf_19"/>
    <property type="match status" value="1"/>
</dbReference>
<dbReference type="AlphaFoldDB" id="A0A2T0N5N9"/>
<dbReference type="PIRSF" id="PIRSF017393">
    <property type="entry name" value="MTase_SAV2177"/>
    <property type="match status" value="1"/>
</dbReference>
<dbReference type="SUPFAM" id="SSF53335">
    <property type="entry name" value="S-adenosyl-L-methionine-dependent methyltransferases"/>
    <property type="match status" value="1"/>
</dbReference>
<dbReference type="GO" id="GO:0008168">
    <property type="term" value="F:methyltransferase activity"/>
    <property type="evidence" value="ECO:0007669"/>
    <property type="project" value="UniProtKB-KW"/>
</dbReference>
<comment type="caution">
    <text evidence="2">The sequence shown here is derived from an EMBL/GenBank/DDBJ whole genome shotgun (WGS) entry which is preliminary data.</text>
</comment>
<evidence type="ECO:0000313" key="2">
    <source>
        <dbReference type="EMBL" id="PRX67628.1"/>
    </source>
</evidence>
<sequence>MAGDREQDAQGLPDERAPQGVDPTVPSVARMYDYYLGGKDNFHADRVAAEQIVAIARESGADVREMALANRGFLVRAVRHVARSGVRQFLDIGTGLPTQDNVHQVVQREAPGSKVVYVDNDPIVLVHAQALLADNPHTAVIEGDLHRPDAILKAAAAHLDLSQPVAIIVAAVFHFFPDDDEVAAIVATLREALVPGGHLVISHSYVEPEEGRADKMDEARGVYRRSGAGTIAWRDRETMRGYFAGLELLEPGIVPVQEWRDDDPYPAPGLAKGGVLAGVGRRP</sequence>
<evidence type="ECO:0000256" key="1">
    <source>
        <dbReference type="SAM" id="MobiDB-lite"/>
    </source>
</evidence>
<feature type="region of interest" description="Disordered" evidence="1">
    <location>
        <begin position="1"/>
        <end position="24"/>
    </location>
</feature>
<keyword evidence="2" id="KW-0489">Methyltransferase</keyword>
<dbReference type="RefSeq" id="WP_106237856.1">
    <property type="nucleotide sequence ID" value="NZ_PVNG01000004.1"/>
</dbReference>
<keyword evidence="3" id="KW-1185">Reference proteome</keyword>
<dbReference type="EMBL" id="PVNG01000004">
    <property type="protein sequence ID" value="PRX67628.1"/>
    <property type="molecule type" value="Genomic_DNA"/>
</dbReference>
<reference evidence="2 3" key="1">
    <citation type="submission" date="2018-03" db="EMBL/GenBank/DDBJ databases">
        <title>Genomic Encyclopedia of Type Strains, Phase III (KMG-III): the genomes of soil and plant-associated and newly described type strains.</title>
        <authorList>
            <person name="Whitman W."/>
        </authorList>
    </citation>
    <scope>NUCLEOTIDE SEQUENCE [LARGE SCALE GENOMIC DNA]</scope>
    <source>
        <strain evidence="2 3">CGMCC 4.7104</strain>
    </source>
</reference>
<dbReference type="OrthoDB" id="3216820at2"/>
<dbReference type="Proteomes" id="UP000238312">
    <property type="component" value="Unassembled WGS sequence"/>
</dbReference>
<evidence type="ECO:0000313" key="3">
    <source>
        <dbReference type="Proteomes" id="UP000238312"/>
    </source>
</evidence>
<dbReference type="Gene3D" id="3.40.50.150">
    <property type="entry name" value="Vaccinia Virus protein VP39"/>
    <property type="match status" value="1"/>
</dbReference>
<feature type="compositionally biased region" description="Basic and acidic residues" evidence="1">
    <location>
        <begin position="1"/>
        <end position="17"/>
    </location>
</feature>
<name>A0A2T0N5N9_9ACTN</name>
<accession>A0A2T0N5N9</accession>
<dbReference type="InterPro" id="IPR006764">
    <property type="entry name" value="SAM_dep_MeTrfase_SAV2177_type"/>
</dbReference>
<protein>
    <submittedName>
        <fullName evidence="2">S-adenosyl methyltransferase</fullName>
    </submittedName>
</protein>
<gene>
    <name evidence="2" type="ORF">B0I32_104385</name>
</gene>